<evidence type="ECO:0000313" key="4">
    <source>
        <dbReference type="Proteomes" id="UP000297966"/>
    </source>
</evidence>
<keyword evidence="2" id="KW-0732">Signal</keyword>
<dbReference type="OrthoDB" id="8248202at2"/>
<gene>
    <name evidence="3" type="ORF">E4K65_26705</name>
</gene>
<feature type="signal peptide" evidence="2">
    <location>
        <begin position="1"/>
        <end position="27"/>
    </location>
</feature>
<accession>A0A4Y9LP10</accession>
<proteinExistence type="predicted"/>
<evidence type="ECO:0000256" key="1">
    <source>
        <dbReference type="SAM" id="MobiDB-lite"/>
    </source>
</evidence>
<dbReference type="EMBL" id="SPQT01000017">
    <property type="protein sequence ID" value="TFV44696.1"/>
    <property type="molecule type" value="Genomic_DNA"/>
</dbReference>
<dbReference type="Proteomes" id="UP000297966">
    <property type="component" value="Unassembled WGS sequence"/>
</dbReference>
<evidence type="ECO:0008006" key="5">
    <source>
        <dbReference type="Google" id="ProtNLM"/>
    </source>
</evidence>
<feature type="compositionally biased region" description="Pro residues" evidence="1">
    <location>
        <begin position="64"/>
        <end position="84"/>
    </location>
</feature>
<feature type="chain" id="PRO_5021428129" description="DUF680 domain-containing protein" evidence="2">
    <location>
        <begin position="28"/>
        <end position="102"/>
    </location>
</feature>
<evidence type="ECO:0000256" key="2">
    <source>
        <dbReference type="SAM" id="SignalP"/>
    </source>
</evidence>
<feature type="region of interest" description="Disordered" evidence="1">
    <location>
        <begin position="61"/>
        <end position="102"/>
    </location>
</feature>
<keyword evidence="4" id="KW-1185">Reference proteome</keyword>
<evidence type="ECO:0000313" key="3">
    <source>
        <dbReference type="EMBL" id="TFV44696.1"/>
    </source>
</evidence>
<reference evidence="3 4" key="1">
    <citation type="submission" date="2019-03" db="EMBL/GenBank/DDBJ databases">
        <title>Bradyrhizobium diversity isolated from nodules of Chamaecrista fasciculata.</title>
        <authorList>
            <person name="Klepa M.S."/>
            <person name="Urquiaga M.O."/>
            <person name="Hungria M."/>
            <person name="Delamuta J.R."/>
        </authorList>
    </citation>
    <scope>NUCLEOTIDE SEQUENCE [LARGE SCALE GENOMIC DNA]</scope>
    <source>
        <strain evidence="3 4">CNPSo 3448</strain>
    </source>
</reference>
<organism evidence="3 4">
    <name type="scientific">Bradyrhizobium niftali</name>
    <dbReference type="NCBI Taxonomy" id="2560055"/>
    <lineage>
        <taxon>Bacteria</taxon>
        <taxon>Pseudomonadati</taxon>
        <taxon>Pseudomonadota</taxon>
        <taxon>Alphaproteobacteria</taxon>
        <taxon>Hyphomicrobiales</taxon>
        <taxon>Nitrobacteraceae</taxon>
        <taxon>Bradyrhizobium</taxon>
    </lineage>
</organism>
<name>A0A4Y9LP10_9BRAD</name>
<protein>
    <recommendedName>
        <fullName evidence="5">DUF680 domain-containing protein</fullName>
    </recommendedName>
</protein>
<dbReference type="AlphaFoldDB" id="A0A4Y9LP10"/>
<sequence>MGRIGFQATTMSKYLLVLLLIAAPAAAQVKPTPRSSAAHPDPCAPIGRTADGKLVYSMKCENLPAPPPPPPQAELKEAPPPVAEPEPETRRSGIFGWSYDRR</sequence>
<comment type="caution">
    <text evidence="3">The sequence shown here is derived from an EMBL/GenBank/DDBJ whole genome shotgun (WGS) entry which is preliminary data.</text>
</comment>